<feature type="compositionally biased region" description="Polar residues" evidence="1">
    <location>
        <begin position="228"/>
        <end position="245"/>
    </location>
</feature>
<feature type="compositionally biased region" description="Polar residues" evidence="1">
    <location>
        <begin position="996"/>
        <end position="1010"/>
    </location>
</feature>
<feature type="region of interest" description="Disordered" evidence="1">
    <location>
        <begin position="1427"/>
        <end position="1484"/>
    </location>
</feature>
<keyword evidence="4" id="KW-1185">Reference proteome</keyword>
<dbReference type="CDD" id="cd00072">
    <property type="entry name" value="GYF"/>
    <property type="match status" value="1"/>
</dbReference>
<name>A0AAD5RW52_9PEZI</name>
<feature type="compositionally biased region" description="Polar residues" evidence="1">
    <location>
        <begin position="1265"/>
        <end position="1274"/>
    </location>
</feature>
<feature type="region of interest" description="Disordered" evidence="1">
    <location>
        <begin position="509"/>
        <end position="528"/>
    </location>
</feature>
<feature type="compositionally biased region" description="Polar residues" evidence="1">
    <location>
        <begin position="1"/>
        <end position="18"/>
    </location>
</feature>
<feature type="compositionally biased region" description="Polar residues" evidence="1">
    <location>
        <begin position="77"/>
        <end position="93"/>
    </location>
</feature>
<feature type="compositionally biased region" description="Basic and acidic residues" evidence="1">
    <location>
        <begin position="247"/>
        <end position="266"/>
    </location>
</feature>
<feature type="compositionally biased region" description="Low complexity" evidence="1">
    <location>
        <begin position="1173"/>
        <end position="1186"/>
    </location>
</feature>
<dbReference type="PANTHER" id="PTHR14445:SF36">
    <property type="entry name" value="FI03272P-RELATED"/>
    <property type="match status" value="1"/>
</dbReference>
<feature type="compositionally biased region" description="Polar residues" evidence="1">
    <location>
        <begin position="440"/>
        <end position="450"/>
    </location>
</feature>
<evidence type="ECO:0000256" key="1">
    <source>
        <dbReference type="SAM" id="MobiDB-lite"/>
    </source>
</evidence>
<comment type="caution">
    <text evidence="3">The sequence shown here is derived from an EMBL/GenBank/DDBJ whole genome shotgun (WGS) entry which is preliminary data.</text>
</comment>
<feature type="region of interest" description="Disordered" evidence="1">
    <location>
        <begin position="584"/>
        <end position="611"/>
    </location>
</feature>
<evidence type="ECO:0000313" key="4">
    <source>
        <dbReference type="Proteomes" id="UP001201980"/>
    </source>
</evidence>
<feature type="compositionally biased region" description="Basic and acidic residues" evidence="1">
    <location>
        <begin position="19"/>
        <end position="41"/>
    </location>
</feature>
<feature type="region of interest" description="Disordered" evidence="1">
    <location>
        <begin position="987"/>
        <end position="1352"/>
    </location>
</feature>
<feature type="region of interest" description="Disordered" evidence="1">
    <location>
        <begin position="176"/>
        <end position="305"/>
    </location>
</feature>
<accession>A0AAD5RW52</accession>
<reference evidence="3" key="1">
    <citation type="submission" date="2022-07" db="EMBL/GenBank/DDBJ databases">
        <title>Draft genome sequence of Zalerion maritima ATCC 34329, a (micro)plastics degrading marine fungus.</title>
        <authorList>
            <person name="Paco A."/>
            <person name="Goncalves M.F.M."/>
            <person name="Rocha-Santos T.A.P."/>
            <person name="Alves A."/>
        </authorList>
    </citation>
    <scope>NUCLEOTIDE SEQUENCE</scope>
    <source>
        <strain evidence="3">ATCC 34329</strain>
    </source>
</reference>
<dbReference type="Gene3D" id="3.30.1490.40">
    <property type="match status" value="1"/>
</dbReference>
<dbReference type="EMBL" id="JAKWBI020000031">
    <property type="protein sequence ID" value="KAJ2905498.1"/>
    <property type="molecule type" value="Genomic_DNA"/>
</dbReference>
<feature type="compositionally biased region" description="Polar residues" evidence="1">
    <location>
        <begin position="1104"/>
        <end position="1126"/>
    </location>
</feature>
<feature type="compositionally biased region" description="Basic and acidic residues" evidence="1">
    <location>
        <begin position="1247"/>
        <end position="1263"/>
    </location>
</feature>
<proteinExistence type="predicted"/>
<feature type="region of interest" description="Disordered" evidence="1">
    <location>
        <begin position="358"/>
        <end position="504"/>
    </location>
</feature>
<feature type="compositionally biased region" description="Basic and acidic residues" evidence="1">
    <location>
        <begin position="1157"/>
        <end position="1172"/>
    </location>
</feature>
<feature type="compositionally biased region" description="Polar residues" evidence="1">
    <location>
        <begin position="43"/>
        <end position="66"/>
    </location>
</feature>
<organism evidence="3 4">
    <name type="scientific">Zalerion maritima</name>
    <dbReference type="NCBI Taxonomy" id="339359"/>
    <lineage>
        <taxon>Eukaryota</taxon>
        <taxon>Fungi</taxon>
        <taxon>Dikarya</taxon>
        <taxon>Ascomycota</taxon>
        <taxon>Pezizomycotina</taxon>
        <taxon>Sordariomycetes</taxon>
        <taxon>Lulworthiomycetidae</taxon>
        <taxon>Lulworthiales</taxon>
        <taxon>Lulworthiaceae</taxon>
        <taxon>Zalerion</taxon>
    </lineage>
</organism>
<feature type="compositionally biased region" description="Polar residues" evidence="1">
    <location>
        <begin position="667"/>
        <end position="676"/>
    </location>
</feature>
<feature type="region of interest" description="Disordered" evidence="1">
    <location>
        <begin position="1"/>
        <end position="93"/>
    </location>
</feature>
<feature type="region of interest" description="Disordered" evidence="1">
    <location>
        <begin position="818"/>
        <end position="896"/>
    </location>
</feature>
<dbReference type="InterPro" id="IPR051640">
    <property type="entry name" value="GRB10-interact_GYF"/>
</dbReference>
<dbReference type="InterPro" id="IPR035445">
    <property type="entry name" value="GYF-like_dom_sf"/>
</dbReference>
<dbReference type="SMART" id="SM00444">
    <property type="entry name" value="GYF"/>
    <property type="match status" value="1"/>
</dbReference>
<dbReference type="GO" id="GO:0005829">
    <property type="term" value="C:cytosol"/>
    <property type="evidence" value="ECO:0007669"/>
    <property type="project" value="TreeGrafter"/>
</dbReference>
<evidence type="ECO:0000313" key="3">
    <source>
        <dbReference type="EMBL" id="KAJ2905498.1"/>
    </source>
</evidence>
<feature type="domain" description="GYF" evidence="2">
    <location>
        <begin position="686"/>
        <end position="734"/>
    </location>
</feature>
<feature type="compositionally biased region" description="Low complexity" evidence="1">
    <location>
        <begin position="830"/>
        <end position="843"/>
    </location>
</feature>
<dbReference type="SUPFAM" id="SSF55277">
    <property type="entry name" value="GYF domain"/>
    <property type="match status" value="1"/>
</dbReference>
<feature type="region of interest" description="Disordered" evidence="1">
    <location>
        <begin position="646"/>
        <end position="676"/>
    </location>
</feature>
<feature type="compositionally biased region" description="Low complexity" evidence="1">
    <location>
        <begin position="1059"/>
        <end position="1074"/>
    </location>
</feature>
<protein>
    <submittedName>
        <fullName evidence="3">Gyf domain-containing mpd2</fullName>
    </submittedName>
</protein>
<dbReference type="Pfam" id="PF02213">
    <property type="entry name" value="GYF"/>
    <property type="match status" value="1"/>
</dbReference>
<feature type="compositionally biased region" description="Basic and acidic residues" evidence="1">
    <location>
        <begin position="459"/>
        <end position="469"/>
    </location>
</feature>
<feature type="compositionally biased region" description="Polar residues" evidence="1">
    <location>
        <begin position="1202"/>
        <end position="1221"/>
    </location>
</feature>
<dbReference type="Proteomes" id="UP001201980">
    <property type="component" value="Unassembled WGS sequence"/>
</dbReference>
<feature type="compositionally biased region" description="Low complexity" evidence="1">
    <location>
        <begin position="1335"/>
        <end position="1344"/>
    </location>
</feature>
<dbReference type="PANTHER" id="PTHR14445">
    <property type="entry name" value="GRB10 INTERACTING GYF PROTEIN"/>
    <property type="match status" value="1"/>
</dbReference>
<sequence>MMPSNISFASAAAGQNSTRDGRSNSRSDTRGSSDLTRRDGRPSNGTLTFRRSSTTPFLAAQASNQPVADHIPPTPDVPSSASQQAYDVPMSSTTYSREQLLQIYRSTEGNLGDVDRLFMSGWTPGHSNGVHSSRWTKPSDHAPQEPDLCWDPSGSANPLGLQEMSDTEREIFLSGVNSTMKPPQLKDGIHPGGLNGRKASLSHSTSNFGLASPSSATRPGTRRRETTDTNPFSAGGLTSPSTSRPFGNRDDPSVWPRNRADTKDLTIDESDDNPNPPDQQGQPPQSASKSAFPFPGLGRSNTTGNGIMTTASIWGASPTSATTPQAAIGTFGNFALPGSNVPEKPPFARQGSRFASIIGNKDSSENMRQEPSGMGDAGKSWRPRPRTDTDPFGAEEGGGNPQGDSPRVPQGGSSLETPSKASAADFGMSGLNIGGHDGNTPLSPSETNPYRSPAAGEEEGMHEKQHHGNDASSGYGTFPRSFAPGAIEGSDRSQTSSAGPAKGFGGFGGGALAGGWPSGGNVGTPDRERQFSAFGSSLFGPAMSDIHSPSMGAGLGGGVFGPSAPNSGSLRGSKLGSLFPAAMQAQMQPQDHDPQSLGDSIADNPTGSLGRSAAAAFGRESDSPMRGGRSVFDLFGAPELAKQAPIGTQAPGAPGTVAAQESGAAPGSNTDDTPPTQVRQMVMPDRMRWVYLDPQGNTQGPFTGLEMNDWYKGNFFSADLRIKKLEDADFEPLGHLIRRIGNSREPFLVPQVGIPHGPPTQGYNPGSAAAGVVPPLPNAFPQFGRVLPADEQNNLERRKQEEQLKMARQRDFFAQQQAMSKAGMGGMAGGLQHHSSAHSLQSQPSFGSISSPVGVPTQAPIGAGMPPSSAVAPTTNDFFGMPHTGAPQPPAQPGIGGSSLNMFLDETAGPLTLDERQILANIQASNVNRAPGLQQTASATGLGETQLSSLQAQAEIGLRSQLPSTDQLEDDTQGFSARLREFEQYQAQNEAEALRSANSPSQSLAESQPLASVPSDPTPPTIIPTVESTQERKKAKKAESQSGRPRQPTSAEEQLSLTQQVQKAQAAKQSAQEQPVWAKPDTSGMPMPFPPPAQTGTPLPAPTAQRTPSTLPDQFANRSQSETPDNAPQSATSQAPPPLAPWAPETIKSRKGPNLKEIQEAEARKAAKRDEAAAAQRRLALEQEAATLREREKAAAAGAGLPTSSTWGHSSPVGGTSTNVVPSAWATPGAAKSVITQTESSISKKKTLAEIQREEEARKRKEMASQTGASTTSGGKLYAHLSNKTEQPTAPLAAAQSTASGSGAGWTTVSASGKPKPPPTGPAVARTVSATKQTAAAPKPAPKAAPRETKSDTVNAAMDEFKKWVERELKRGNITSNISDMTNTVMGMPTDDATLISDIIYMSSTTMDGRHFAEEFIRRKKQAQKGVVEKSAPVADTAKSSSGGGWNEVAKKGGHSKGETGGGSDMMQNANFKVVTGRKKGSKK</sequence>
<feature type="compositionally biased region" description="Polar residues" evidence="1">
    <location>
        <begin position="1040"/>
        <end position="1058"/>
    </location>
</feature>
<feature type="compositionally biased region" description="Low complexity" evidence="1">
    <location>
        <begin position="1293"/>
        <end position="1313"/>
    </location>
</feature>
<feature type="compositionally biased region" description="Polar residues" evidence="1">
    <location>
        <begin position="201"/>
        <end position="218"/>
    </location>
</feature>
<feature type="compositionally biased region" description="Polar residues" evidence="1">
    <location>
        <begin position="411"/>
        <end position="420"/>
    </location>
</feature>
<dbReference type="InterPro" id="IPR003169">
    <property type="entry name" value="GYF"/>
</dbReference>
<evidence type="ECO:0000259" key="2">
    <source>
        <dbReference type="PROSITE" id="PS50829"/>
    </source>
</evidence>
<dbReference type="PROSITE" id="PS50829">
    <property type="entry name" value="GYF"/>
    <property type="match status" value="1"/>
</dbReference>
<feature type="compositionally biased region" description="Gly residues" evidence="1">
    <location>
        <begin position="509"/>
        <end position="522"/>
    </location>
</feature>
<gene>
    <name evidence="3" type="ORF">MKZ38_005374</name>
</gene>